<feature type="chain" id="PRO_5047200754" description="CopC domain-containing protein" evidence="7">
    <location>
        <begin position="42"/>
        <end position="222"/>
    </location>
</feature>
<organism evidence="9 10">
    <name type="scientific">Sinomonas flava</name>
    <dbReference type="NCBI Taxonomy" id="496857"/>
    <lineage>
        <taxon>Bacteria</taxon>
        <taxon>Bacillati</taxon>
        <taxon>Actinomycetota</taxon>
        <taxon>Actinomycetes</taxon>
        <taxon>Micrococcales</taxon>
        <taxon>Micrococcaceae</taxon>
        <taxon>Sinomonas</taxon>
    </lineage>
</organism>
<name>A0ABP5N953_9MICC</name>
<gene>
    <name evidence="9" type="ORF">GCM10009849_00360</name>
</gene>
<dbReference type="PANTHER" id="PTHR34820:SF4">
    <property type="entry name" value="INNER MEMBRANE PROTEIN YEBZ"/>
    <property type="match status" value="1"/>
</dbReference>
<keyword evidence="6" id="KW-0472">Membrane</keyword>
<dbReference type="EMBL" id="BAAAQW010000001">
    <property type="protein sequence ID" value="GAA2196192.1"/>
    <property type="molecule type" value="Genomic_DNA"/>
</dbReference>
<comment type="subcellular location">
    <subcellularLocation>
        <location evidence="1">Cell envelope</location>
    </subcellularLocation>
</comment>
<evidence type="ECO:0000256" key="6">
    <source>
        <dbReference type="SAM" id="Phobius"/>
    </source>
</evidence>
<dbReference type="SUPFAM" id="SSF81296">
    <property type="entry name" value="E set domains"/>
    <property type="match status" value="1"/>
</dbReference>
<reference evidence="10" key="1">
    <citation type="journal article" date="2019" name="Int. J. Syst. Evol. Microbiol.">
        <title>The Global Catalogue of Microorganisms (GCM) 10K type strain sequencing project: providing services to taxonomists for standard genome sequencing and annotation.</title>
        <authorList>
            <consortium name="The Broad Institute Genomics Platform"/>
            <consortium name="The Broad Institute Genome Sequencing Center for Infectious Disease"/>
            <person name="Wu L."/>
            <person name="Ma J."/>
        </authorList>
    </citation>
    <scope>NUCLEOTIDE SEQUENCE [LARGE SCALE GENOMIC DNA]</scope>
    <source>
        <strain evidence="10">JCM 16034</strain>
    </source>
</reference>
<accession>A0ABP5N953</accession>
<sequence>MHIIPSFPRLRAAARAAVAPVLAAFALAALVLVATPAPALAHDALEGSSPASGATAATAPGEIRLDFSERPLGVGAEVRVTDPSGTSWSDGSPEVVDRSLHQKLRAGAPAGQYTVVWRVVSSDSHPIEGTFAYTVAQGSTTPAAVSGASSSPSAAGPGIQASQPGTVETPAPAPAAQNDFPWMIVVFAVVAVGLLAALGVGARRRLARGDEENDEVSEDRGA</sequence>
<protein>
    <recommendedName>
        <fullName evidence="8">CopC domain-containing protein</fullName>
    </recommendedName>
</protein>
<evidence type="ECO:0000256" key="4">
    <source>
        <dbReference type="ARBA" id="ARBA00023008"/>
    </source>
</evidence>
<evidence type="ECO:0000313" key="10">
    <source>
        <dbReference type="Proteomes" id="UP001500432"/>
    </source>
</evidence>
<dbReference type="Gene3D" id="2.60.40.1220">
    <property type="match status" value="1"/>
</dbReference>
<proteinExistence type="predicted"/>
<evidence type="ECO:0000256" key="7">
    <source>
        <dbReference type="SAM" id="SignalP"/>
    </source>
</evidence>
<dbReference type="InterPro" id="IPR032694">
    <property type="entry name" value="CopC/D"/>
</dbReference>
<dbReference type="Pfam" id="PF04234">
    <property type="entry name" value="CopC"/>
    <property type="match status" value="1"/>
</dbReference>
<evidence type="ECO:0000313" key="9">
    <source>
        <dbReference type="EMBL" id="GAA2196192.1"/>
    </source>
</evidence>
<evidence type="ECO:0000256" key="2">
    <source>
        <dbReference type="ARBA" id="ARBA00022723"/>
    </source>
</evidence>
<dbReference type="InterPro" id="IPR014756">
    <property type="entry name" value="Ig_E-set"/>
</dbReference>
<keyword evidence="6" id="KW-0812">Transmembrane</keyword>
<feature type="signal peptide" evidence="7">
    <location>
        <begin position="1"/>
        <end position="41"/>
    </location>
</feature>
<evidence type="ECO:0000256" key="3">
    <source>
        <dbReference type="ARBA" id="ARBA00022729"/>
    </source>
</evidence>
<feature type="transmembrane region" description="Helical" evidence="6">
    <location>
        <begin position="180"/>
        <end position="200"/>
    </location>
</feature>
<comment type="caution">
    <text evidence="9">The sequence shown here is derived from an EMBL/GenBank/DDBJ whole genome shotgun (WGS) entry which is preliminary data.</text>
</comment>
<dbReference type="InterPro" id="IPR007348">
    <property type="entry name" value="CopC_dom"/>
</dbReference>
<keyword evidence="6" id="KW-1133">Transmembrane helix</keyword>
<keyword evidence="4" id="KW-0186">Copper</keyword>
<feature type="region of interest" description="Disordered" evidence="5">
    <location>
        <begin position="142"/>
        <end position="173"/>
    </location>
</feature>
<keyword evidence="10" id="KW-1185">Reference proteome</keyword>
<dbReference type="RefSeq" id="WP_344297324.1">
    <property type="nucleotide sequence ID" value="NZ_BAAAQW010000001.1"/>
</dbReference>
<feature type="compositionally biased region" description="Low complexity" evidence="5">
    <location>
        <begin position="142"/>
        <end position="162"/>
    </location>
</feature>
<evidence type="ECO:0000256" key="1">
    <source>
        <dbReference type="ARBA" id="ARBA00004196"/>
    </source>
</evidence>
<evidence type="ECO:0000259" key="8">
    <source>
        <dbReference type="Pfam" id="PF04234"/>
    </source>
</evidence>
<keyword evidence="2" id="KW-0479">Metal-binding</keyword>
<keyword evidence="3 7" id="KW-0732">Signal</keyword>
<feature type="domain" description="CopC" evidence="8">
    <location>
        <begin position="42"/>
        <end position="135"/>
    </location>
</feature>
<evidence type="ECO:0000256" key="5">
    <source>
        <dbReference type="SAM" id="MobiDB-lite"/>
    </source>
</evidence>
<dbReference type="PANTHER" id="PTHR34820">
    <property type="entry name" value="INNER MEMBRANE PROTEIN YEBZ"/>
    <property type="match status" value="1"/>
</dbReference>
<dbReference type="InterPro" id="IPR014755">
    <property type="entry name" value="Cu-Rt/internalin_Ig-like"/>
</dbReference>
<dbReference type="Proteomes" id="UP001500432">
    <property type="component" value="Unassembled WGS sequence"/>
</dbReference>